<dbReference type="InterPro" id="IPR036322">
    <property type="entry name" value="WD40_repeat_dom_sf"/>
</dbReference>
<feature type="region of interest" description="Disordered" evidence="4">
    <location>
        <begin position="213"/>
        <end position="236"/>
    </location>
</feature>
<dbReference type="PROSITE" id="PS50082">
    <property type="entry name" value="WD_REPEATS_2"/>
    <property type="match status" value="1"/>
</dbReference>
<dbReference type="Gene3D" id="2.130.10.10">
    <property type="entry name" value="YVTN repeat-like/Quinoprotein amine dehydrogenase"/>
    <property type="match status" value="1"/>
</dbReference>
<accession>A0AAW0HKR4</accession>
<feature type="repeat" description="WD" evidence="3">
    <location>
        <begin position="1"/>
        <end position="33"/>
    </location>
</feature>
<dbReference type="Pfam" id="PF00400">
    <property type="entry name" value="WD40"/>
    <property type="match status" value="1"/>
</dbReference>
<keyword evidence="2" id="KW-0677">Repeat</keyword>
<dbReference type="AlphaFoldDB" id="A0AAW0HKR4"/>
<dbReference type="InterPro" id="IPR019775">
    <property type="entry name" value="WD40_repeat_CS"/>
</dbReference>
<gene>
    <name evidence="5" type="ORF">U0070_008768</name>
</gene>
<evidence type="ECO:0000256" key="3">
    <source>
        <dbReference type="PROSITE-ProRule" id="PRU00221"/>
    </source>
</evidence>
<dbReference type="PROSITE" id="PS00678">
    <property type="entry name" value="WD_REPEATS_1"/>
    <property type="match status" value="1"/>
</dbReference>
<dbReference type="Proteomes" id="UP001488838">
    <property type="component" value="Unassembled WGS sequence"/>
</dbReference>
<reference evidence="5 6" key="1">
    <citation type="journal article" date="2023" name="bioRxiv">
        <title>Conserved and derived expression patterns and positive selection on dental genes reveal complex evolutionary context of ever-growing rodent molars.</title>
        <authorList>
            <person name="Calamari Z.T."/>
            <person name="Song A."/>
            <person name="Cohen E."/>
            <person name="Akter M."/>
            <person name="Roy R.D."/>
            <person name="Hallikas O."/>
            <person name="Christensen M.M."/>
            <person name="Li P."/>
            <person name="Marangoni P."/>
            <person name="Jernvall J."/>
            <person name="Klein O.D."/>
        </authorList>
    </citation>
    <scope>NUCLEOTIDE SEQUENCE [LARGE SCALE GENOMIC DNA]</scope>
    <source>
        <strain evidence="5">V071</strain>
    </source>
</reference>
<name>A0AAW0HKR4_MYOGA</name>
<dbReference type="InterPro" id="IPR015943">
    <property type="entry name" value="WD40/YVTN_repeat-like_dom_sf"/>
</dbReference>
<keyword evidence="1 3" id="KW-0853">WD repeat</keyword>
<organism evidence="5 6">
    <name type="scientific">Myodes glareolus</name>
    <name type="common">Bank vole</name>
    <name type="synonym">Clethrionomys glareolus</name>
    <dbReference type="NCBI Taxonomy" id="447135"/>
    <lineage>
        <taxon>Eukaryota</taxon>
        <taxon>Metazoa</taxon>
        <taxon>Chordata</taxon>
        <taxon>Craniata</taxon>
        <taxon>Vertebrata</taxon>
        <taxon>Euteleostomi</taxon>
        <taxon>Mammalia</taxon>
        <taxon>Eutheria</taxon>
        <taxon>Euarchontoglires</taxon>
        <taxon>Glires</taxon>
        <taxon>Rodentia</taxon>
        <taxon>Myomorpha</taxon>
        <taxon>Muroidea</taxon>
        <taxon>Cricetidae</taxon>
        <taxon>Arvicolinae</taxon>
        <taxon>Myodes</taxon>
    </lineage>
</organism>
<protein>
    <submittedName>
        <fullName evidence="5">Uncharacterized protein</fullName>
    </submittedName>
</protein>
<evidence type="ECO:0000256" key="2">
    <source>
        <dbReference type="ARBA" id="ARBA00022737"/>
    </source>
</evidence>
<dbReference type="InterPro" id="IPR001680">
    <property type="entry name" value="WD40_rpt"/>
</dbReference>
<proteinExistence type="predicted"/>
<evidence type="ECO:0000256" key="1">
    <source>
        <dbReference type="ARBA" id="ARBA00022574"/>
    </source>
</evidence>
<sequence length="283" mass="31460">MLGVTSVKLSPIHEQKLISGSLDNIVKLWDTSSCKAPLYDLAAHEDKVLSVNCTDRALLLSGGADNKLYSYRYSPTTSHYHKEEQAFGGLRQRFSGKGKCLVEQAAITGHQRGVGLAGEERLGAFVGFKVSFEVWFQVTVKIQPRWIILMKKQVHKFSSVVTEFKVERPAISEHYPETLVNSIKGERDTMAASRMLLVLLSMTLLALTSAQGANEDDENSLQEQESPEGEDSPDAVSRSYELGMVVQAHSPKIFCHCDRGITQLQRFEGNKVPQLNLFGTGWQ</sequence>
<comment type="caution">
    <text evidence="5">The sequence shown here is derived from an EMBL/GenBank/DDBJ whole genome shotgun (WGS) entry which is preliminary data.</text>
</comment>
<evidence type="ECO:0000256" key="4">
    <source>
        <dbReference type="SAM" id="MobiDB-lite"/>
    </source>
</evidence>
<feature type="non-terminal residue" evidence="5">
    <location>
        <position position="283"/>
    </location>
</feature>
<feature type="compositionally biased region" description="Acidic residues" evidence="4">
    <location>
        <begin position="214"/>
        <end position="233"/>
    </location>
</feature>
<dbReference type="EMBL" id="JBBHLL010000475">
    <property type="protein sequence ID" value="KAK7802130.1"/>
    <property type="molecule type" value="Genomic_DNA"/>
</dbReference>
<evidence type="ECO:0000313" key="5">
    <source>
        <dbReference type="EMBL" id="KAK7802130.1"/>
    </source>
</evidence>
<dbReference type="SUPFAM" id="SSF50978">
    <property type="entry name" value="WD40 repeat-like"/>
    <property type="match status" value="1"/>
</dbReference>
<evidence type="ECO:0000313" key="6">
    <source>
        <dbReference type="Proteomes" id="UP001488838"/>
    </source>
</evidence>
<keyword evidence="6" id="KW-1185">Reference proteome</keyword>